<keyword evidence="3 12" id="KW-0963">Cytoplasm</keyword>
<dbReference type="PANTHER" id="PTHR10890:SF30">
    <property type="entry name" value="CYSTEINE--TRNA LIGASE"/>
    <property type="match status" value="1"/>
</dbReference>
<evidence type="ECO:0000256" key="1">
    <source>
        <dbReference type="ARBA" id="ARBA00005594"/>
    </source>
</evidence>
<dbReference type="InterPro" id="IPR056411">
    <property type="entry name" value="CysS_C"/>
</dbReference>
<keyword evidence="15" id="KW-1185">Reference proteome</keyword>
<comment type="similarity">
    <text evidence="1 12">Belongs to the class-I aminoacyl-tRNA synthetase family.</text>
</comment>
<dbReference type="SUPFAM" id="SSF47323">
    <property type="entry name" value="Anticodon-binding domain of a subclass of class I aminoacyl-tRNA synthetases"/>
    <property type="match status" value="1"/>
</dbReference>
<reference evidence="15" key="1">
    <citation type="journal article" date="2019" name="Int. J. Syst. Evol. Microbiol.">
        <title>The Global Catalogue of Microorganisms (GCM) 10K type strain sequencing project: providing services to taxonomists for standard genome sequencing and annotation.</title>
        <authorList>
            <consortium name="The Broad Institute Genomics Platform"/>
            <consortium name="The Broad Institute Genome Sequencing Center for Infectious Disease"/>
            <person name="Wu L."/>
            <person name="Ma J."/>
        </authorList>
    </citation>
    <scope>NUCLEOTIDE SEQUENCE [LARGE SCALE GENOMIC DNA]</scope>
    <source>
        <strain evidence="15">KLKA75</strain>
    </source>
</reference>
<evidence type="ECO:0000256" key="5">
    <source>
        <dbReference type="ARBA" id="ARBA00022723"/>
    </source>
</evidence>
<dbReference type="RefSeq" id="WP_378264181.1">
    <property type="nucleotide sequence ID" value="NZ_JBHSIT010000016.1"/>
</dbReference>
<dbReference type="InterPro" id="IPR009080">
    <property type="entry name" value="tRNAsynth_Ia_anticodon-bd"/>
</dbReference>
<evidence type="ECO:0000313" key="14">
    <source>
        <dbReference type="EMBL" id="MFC4913349.1"/>
    </source>
</evidence>
<dbReference type="EMBL" id="JBHSIT010000016">
    <property type="protein sequence ID" value="MFC4913349.1"/>
    <property type="molecule type" value="Genomic_DNA"/>
</dbReference>
<dbReference type="PRINTS" id="PR00983">
    <property type="entry name" value="TRNASYNTHCYS"/>
</dbReference>
<comment type="catalytic activity">
    <reaction evidence="11 12">
        <text>tRNA(Cys) + L-cysteine + ATP = L-cysteinyl-tRNA(Cys) + AMP + diphosphate</text>
        <dbReference type="Rhea" id="RHEA:17773"/>
        <dbReference type="Rhea" id="RHEA-COMP:9661"/>
        <dbReference type="Rhea" id="RHEA-COMP:9679"/>
        <dbReference type="ChEBI" id="CHEBI:30616"/>
        <dbReference type="ChEBI" id="CHEBI:33019"/>
        <dbReference type="ChEBI" id="CHEBI:35235"/>
        <dbReference type="ChEBI" id="CHEBI:78442"/>
        <dbReference type="ChEBI" id="CHEBI:78517"/>
        <dbReference type="ChEBI" id="CHEBI:456215"/>
        <dbReference type="EC" id="6.1.1.16"/>
    </reaction>
</comment>
<dbReference type="InterPro" id="IPR024909">
    <property type="entry name" value="Cys-tRNA/MSH_ligase"/>
</dbReference>
<keyword evidence="8 12" id="KW-0067">ATP-binding</keyword>
<evidence type="ECO:0000256" key="10">
    <source>
        <dbReference type="ARBA" id="ARBA00023146"/>
    </source>
</evidence>
<dbReference type="PANTHER" id="PTHR10890">
    <property type="entry name" value="CYSTEINYL-TRNA SYNTHETASE"/>
    <property type="match status" value="1"/>
</dbReference>
<feature type="short sequence motif" description="'KMSKS' region" evidence="12">
    <location>
        <begin position="266"/>
        <end position="270"/>
    </location>
</feature>
<evidence type="ECO:0000256" key="7">
    <source>
        <dbReference type="ARBA" id="ARBA00022833"/>
    </source>
</evidence>
<feature type="binding site" evidence="12">
    <location>
        <position position="239"/>
    </location>
    <ligand>
        <name>Zn(2+)</name>
        <dbReference type="ChEBI" id="CHEBI:29105"/>
    </ligand>
</feature>
<comment type="subunit">
    <text evidence="2 12">Monomer.</text>
</comment>
<dbReference type="GO" id="GO:0004817">
    <property type="term" value="F:cysteine-tRNA ligase activity"/>
    <property type="evidence" value="ECO:0007669"/>
    <property type="project" value="UniProtKB-EC"/>
</dbReference>
<dbReference type="Pfam" id="PF09190">
    <property type="entry name" value="DALR_2"/>
    <property type="match status" value="1"/>
</dbReference>
<dbReference type="InterPro" id="IPR015803">
    <property type="entry name" value="Cys-tRNA-ligase"/>
</dbReference>
<keyword evidence="7 12" id="KW-0862">Zinc</keyword>
<feature type="binding site" evidence="12">
    <location>
        <position position="235"/>
    </location>
    <ligand>
        <name>Zn(2+)</name>
        <dbReference type="ChEBI" id="CHEBI:29105"/>
    </ligand>
</feature>
<comment type="subcellular location">
    <subcellularLocation>
        <location evidence="12">Cytoplasm</location>
    </subcellularLocation>
</comment>
<evidence type="ECO:0000259" key="13">
    <source>
        <dbReference type="SMART" id="SM00840"/>
    </source>
</evidence>
<gene>
    <name evidence="12 14" type="primary">cysS</name>
    <name evidence="14" type="ORF">ACFPCY_39040</name>
</gene>
<proteinExistence type="inferred from homology"/>
<evidence type="ECO:0000313" key="15">
    <source>
        <dbReference type="Proteomes" id="UP001595872"/>
    </source>
</evidence>
<dbReference type="InterPro" id="IPR015273">
    <property type="entry name" value="Cys-tRNA-synt_Ia_DALR"/>
</dbReference>
<evidence type="ECO:0000256" key="12">
    <source>
        <dbReference type="HAMAP-Rule" id="MF_00041"/>
    </source>
</evidence>
<keyword evidence="9 12" id="KW-0648">Protein biosynthesis</keyword>
<dbReference type="SUPFAM" id="SSF52374">
    <property type="entry name" value="Nucleotidylyl transferase"/>
    <property type="match status" value="1"/>
</dbReference>
<dbReference type="InterPro" id="IPR014729">
    <property type="entry name" value="Rossmann-like_a/b/a_fold"/>
</dbReference>
<accession>A0ABV9UBY3</accession>
<protein>
    <recommendedName>
        <fullName evidence="12">Cysteine--tRNA ligase</fullName>
        <ecNumber evidence="12">6.1.1.16</ecNumber>
    </recommendedName>
    <alternativeName>
        <fullName evidence="12">Cysteinyl-tRNA synthetase</fullName>
        <shortName evidence="12">CysRS</shortName>
    </alternativeName>
</protein>
<dbReference type="InterPro" id="IPR032678">
    <property type="entry name" value="tRNA-synt_1_cat_dom"/>
</dbReference>
<comment type="caution">
    <text evidence="14">The sequence shown here is derived from an EMBL/GenBank/DDBJ whole genome shotgun (WGS) entry which is preliminary data.</text>
</comment>
<dbReference type="EC" id="6.1.1.16" evidence="12"/>
<feature type="short sequence motif" description="'HIGH' region" evidence="12">
    <location>
        <begin position="31"/>
        <end position="41"/>
    </location>
</feature>
<comment type="cofactor">
    <cofactor evidence="12">
        <name>Zn(2+)</name>
        <dbReference type="ChEBI" id="CHEBI:29105"/>
    </cofactor>
    <text evidence="12">Binds 1 zinc ion per subunit.</text>
</comment>
<dbReference type="Gene3D" id="3.40.50.620">
    <property type="entry name" value="HUPs"/>
    <property type="match status" value="1"/>
</dbReference>
<feature type="domain" description="Cysteinyl-tRNA synthetase class Ia DALR" evidence="13">
    <location>
        <begin position="341"/>
        <end position="402"/>
    </location>
</feature>
<feature type="binding site" evidence="12">
    <location>
        <position position="269"/>
    </location>
    <ligand>
        <name>ATP</name>
        <dbReference type="ChEBI" id="CHEBI:30616"/>
    </ligand>
</feature>
<evidence type="ECO:0000256" key="2">
    <source>
        <dbReference type="ARBA" id="ARBA00011245"/>
    </source>
</evidence>
<evidence type="ECO:0000256" key="8">
    <source>
        <dbReference type="ARBA" id="ARBA00022840"/>
    </source>
</evidence>
<keyword evidence="4 12" id="KW-0436">Ligase</keyword>
<evidence type="ECO:0000256" key="6">
    <source>
        <dbReference type="ARBA" id="ARBA00022741"/>
    </source>
</evidence>
<dbReference type="NCBIfam" id="TIGR00435">
    <property type="entry name" value="cysS"/>
    <property type="match status" value="1"/>
</dbReference>
<feature type="binding site" evidence="12">
    <location>
        <position position="210"/>
    </location>
    <ligand>
        <name>Zn(2+)</name>
        <dbReference type="ChEBI" id="CHEBI:29105"/>
    </ligand>
</feature>
<evidence type="ECO:0000256" key="9">
    <source>
        <dbReference type="ARBA" id="ARBA00022917"/>
    </source>
</evidence>
<organism evidence="14 15">
    <name type="scientific">Actinomadura gamaensis</name>
    <dbReference type="NCBI Taxonomy" id="1763541"/>
    <lineage>
        <taxon>Bacteria</taxon>
        <taxon>Bacillati</taxon>
        <taxon>Actinomycetota</taxon>
        <taxon>Actinomycetes</taxon>
        <taxon>Streptosporangiales</taxon>
        <taxon>Thermomonosporaceae</taxon>
        <taxon>Actinomadura</taxon>
    </lineage>
</organism>
<dbReference type="CDD" id="cd00672">
    <property type="entry name" value="CysRS_core"/>
    <property type="match status" value="1"/>
</dbReference>
<dbReference type="Gene3D" id="1.20.120.1910">
    <property type="entry name" value="Cysteine-tRNA ligase, C-terminal anti-codon recognition domain"/>
    <property type="match status" value="1"/>
</dbReference>
<sequence>MSLRLYDTSTRTVRAFEPLREGRVGMYVCGATPQAAPHIGHLRSGVIYDVLLRWLRASGYEVTFVRNVTDIDDKILKVAADTGTPWFAVAEGNQRIFGRGYEQLGCLPPTIEPRATGHVPEMIKLIRRLIENGHAYASGGDVYFDVNSWADRYGELSNQRLENMRSPGDTPNEDAKRDPRDFALWKGAKPGEPAWETPWGDGRPGWHLECSAMATMYLGETFDIHGGGVDLIFPHHENEIAQSKAAGDGFARYWMHNGLLTVDGEKMSKSVGNVVLLPDLLERARPVEVRYFLASAHYRSLMDYSNTALAEAVAAYQRIEGFVKRAAEVVGAGEPGPLPDAFVQAMDDDLGVPQALAAVHEAVREGNNALAAEDKDAVRRHLASVRAMTAVLGLDPLSDEWDAAAGDDLTPVVEALVKVALEQRQEARKRKDYAAADAIRDGLADAGVLVEDTPHGPRWDLKRG</sequence>
<feature type="binding site" evidence="12">
    <location>
        <position position="29"/>
    </location>
    <ligand>
        <name>Zn(2+)</name>
        <dbReference type="ChEBI" id="CHEBI:29105"/>
    </ligand>
</feature>
<evidence type="ECO:0000256" key="4">
    <source>
        <dbReference type="ARBA" id="ARBA00022598"/>
    </source>
</evidence>
<dbReference type="Pfam" id="PF23493">
    <property type="entry name" value="CysS_C"/>
    <property type="match status" value="1"/>
</dbReference>
<keyword evidence="10 12" id="KW-0030">Aminoacyl-tRNA synthetase</keyword>
<evidence type="ECO:0000256" key="11">
    <source>
        <dbReference type="ARBA" id="ARBA00047398"/>
    </source>
</evidence>
<dbReference type="HAMAP" id="MF_00041">
    <property type="entry name" value="Cys_tRNA_synth"/>
    <property type="match status" value="1"/>
</dbReference>
<keyword evidence="5 12" id="KW-0479">Metal-binding</keyword>
<name>A0ABV9UBY3_9ACTN</name>
<evidence type="ECO:0000256" key="3">
    <source>
        <dbReference type="ARBA" id="ARBA00022490"/>
    </source>
</evidence>
<dbReference type="SMART" id="SM00840">
    <property type="entry name" value="DALR_2"/>
    <property type="match status" value="1"/>
</dbReference>
<dbReference type="Pfam" id="PF01406">
    <property type="entry name" value="tRNA-synt_1e"/>
    <property type="match status" value="1"/>
</dbReference>
<keyword evidence="6 12" id="KW-0547">Nucleotide-binding</keyword>
<dbReference type="Proteomes" id="UP001595872">
    <property type="component" value="Unassembled WGS sequence"/>
</dbReference>